<evidence type="ECO:0000256" key="10">
    <source>
        <dbReference type="ARBA" id="ARBA00022840"/>
    </source>
</evidence>
<comment type="function">
    <text evidence="13">Required for the formation of a threonylcarbamoyl group on adenosine at position 37 (t(6)A37) in tRNAs that read codons beginning with adenine.</text>
</comment>
<proteinExistence type="inferred from homology"/>
<comment type="subcellular location">
    <subcellularLocation>
        <location evidence="1 13">Cytoplasm</location>
    </subcellularLocation>
</comment>
<evidence type="ECO:0000256" key="9">
    <source>
        <dbReference type="ARBA" id="ARBA00022741"/>
    </source>
</evidence>
<dbReference type="RefSeq" id="WP_348027023.1">
    <property type="nucleotide sequence ID" value="NZ_CP129113.1"/>
</dbReference>
<evidence type="ECO:0000256" key="11">
    <source>
        <dbReference type="ARBA" id="ARBA00029774"/>
    </source>
</evidence>
<organism evidence="15 16">
    <name type="scientific">Aciduricibacillus chroicocephali</name>
    <dbReference type="NCBI Taxonomy" id="3054939"/>
    <lineage>
        <taxon>Bacteria</taxon>
        <taxon>Bacillati</taxon>
        <taxon>Bacillota</taxon>
        <taxon>Bacilli</taxon>
        <taxon>Bacillales</taxon>
        <taxon>Bacillaceae</taxon>
        <taxon>Aciduricibacillus</taxon>
    </lineage>
</organism>
<evidence type="ECO:0000256" key="4">
    <source>
        <dbReference type="ARBA" id="ARBA00015492"/>
    </source>
</evidence>
<dbReference type="InterPro" id="IPR050156">
    <property type="entry name" value="TC-AMP_synthase_SUA5"/>
</dbReference>
<reference evidence="15" key="1">
    <citation type="submission" date="2023-06" db="EMBL/GenBank/DDBJ databases">
        <title>A Treasure from Seagulls: Isolation and Description of Aciduricobacillus qingdaonensis gen. nov., sp. nov., a Rare Obligately Uric Acid-utilizing Member in the Family Bacillaceae.</title>
        <authorList>
            <person name="Liu W."/>
            <person name="Wang B."/>
        </authorList>
    </citation>
    <scope>NUCLEOTIDE SEQUENCE</scope>
    <source>
        <strain evidence="15">44XB</strain>
    </source>
</reference>
<evidence type="ECO:0000256" key="3">
    <source>
        <dbReference type="ARBA" id="ARBA00012584"/>
    </source>
</evidence>
<keyword evidence="10 13" id="KW-0067">ATP-binding</keyword>
<evidence type="ECO:0000256" key="6">
    <source>
        <dbReference type="ARBA" id="ARBA00022679"/>
    </source>
</evidence>
<comment type="catalytic activity">
    <reaction evidence="12 13">
        <text>L-threonine + hydrogencarbonate + ATP = L-threonylcarbamoyladenylate + diphosphate + H2O</text>
        <dbReference type="Rhea" id="RHEA:36407"/>
        <dbReference type="ChEBI" id="CHEBI:15377"/>
        <dbReference type="ChEBI" id="CHEBI:17544"/>
        <dbReference type="ChEBI" id="CHEBI:30616"/>
        <dbReference type="ChEBI" id="CHEBI:33019"/>
        <dbReference type="ChEBI" id="CHEBI:57926"/>
        <dbReference type="ChEBI" id="CHEBI:73682"/>
        <dbReference type="EC" id="2.7.7.87"/>
    </reaction>
</comment>
<evidence type="ECO:0000313" key="16">
    <source>
        <dbReference type="Proteomes" id="UP001180087"/>
    </source>
</evidence>
<accession>A0ABY9KTW6</accession>
<dbReference type="EMBL" id="CP129113">
    <property type="protein sequence ID" value="WLV24221.1"/>
    <property type="molecule type" value="Genomic_DNA"/>
</dbReference>
<keyword evidence="7 13" id="KW-0819">tRNA processing</keyword>
<dbReference type="PROSITE" id="PS51163">
    <property type="entry name" value="YRDC"/>
    <property type="match status" value="1"/>
</dbReference>
<dbReference type="EC" id="2.7.7.87" evidence="3 13"/>
<keyword evidence="9 13" id="KW-0547">Nucleotide-binding</keyword>
<keyword evidence="5 13" id="KW-0963">Cytoplasm</keyword>
<dbReference type="InterPro" id="IPR038385">
    <property type="entry name" value="Sua5/YwlC_C"/>
</dbReference>
<dbReference type="PANTHER" id="PTHR17490">
    <property type="entry name" value="SUA5"/>
    <property type="match status" value="1"/>
</dbReference>
<name>A0ABY9KTW6_9BACI</name>
<evidence type="ECO:0000256" key="13">
    <source>
        <dbReference type="PIRNR" id="PIRNR004930"/>
    </source>
</evidence>
<keyword evidence="8 13" id="KW-0548">Nucleotidyltransferase</keyword>
<dbReference type="InterPro" id="IPR005145">
    <property type="entry name" value="Sua5_C"/>
</dbReference>
<sequence>MMKTEHLKITDIHIDEEKIKKAAALLAKGELVAFPTETVYGLGADAANEVAVSGIFAAKGRPQDNPLIVHVASVEHCRELVQEIPDYAEKLMDRFSPGPITYVLPHRGGLADNVTAGLATVGIRIPDHPLALALIRESGCPIAAPSANTSGKPSPTTAFHVAEDLDGKIACIVDGGATGIGVESTVIDCTGKLPVVLRPGGITQEMIEEAIGEKLASTNGIPESDKPKAPGMKYRHYAPVLPLILVQGDASKIKEFVRKVESEGKRVAVLASKSTADHLDLPHVKVLGTEPNEIAANLYAALRHYTEKDADLLICEAFSRSGIGEAIMNRLAKAAEKHMIL</sequence>
<comment type="similarity">
    <text evidence="2 13">Belongs to the SUA5 family.</text>
</comment>
<evidence type="ECO:0000259" key="14">
    <source>
        <dbReference type="PROSITE" id="PS51163"/>
    </source>
</evidence>
<dbReference type="Pfam" id="PF03481">
    <property type="entry name" value="Sua5_C"/>
    <property type="match status" value="1"/>
</dbReference>
<dbReference type="Gene3D" id="3.90.870.10">
    <property type="entry name" value="DHBP synthase"/>
    <property type="match status" value="1"/>
</dbReference>
<evidence type="ECO:0000256" key="12">
    <source>
        <dbReference type="ARBA" id="ARBA00048366"/>
    </source>
</evidence>
<dbReference type="PANTHER" id="PTHR17490:SF16">
    <property type="entry name" value="THREONYLCARBAMOYL-AMP SYNTHASE"/>
    <property type="match status" value="1"/>
</dbReference>
<dbReference type="NCBIfam" id="TIGR00057">
    <property type="entry name" value="L-threonylcarbamoyladenylate synthase"/>
    <property type="match status" value="1"/>
</dbReference>
<dbReference type="InterPro" id="IPR006070">
    <property type="entry name" value="Sua5-like_dom"/>
</dbReference>
<evidence type="ECO:0000256" key="5">
    <source>
        <dbReference type="ARBA" id="ARBA00022490"/>
    </source>
</evidence>
<evidence type="ECO:0000313" key="15">
    <source>
        <dbReference type="EMBL" id="WLV24221.1"/>
    </source>
</evidence>
<dbReference type="PIRSF" id="PIRSF004930">
    <property type="entry name" value="Tln_factor_SUA5"/>
    <property type="match status" value="1"/>
</dbReference>
<keyword evidence="16" id="KW-1185">Reference proteome</keyword>
<feature type="domain" description="YrdC-like" evidence="14">
    <location>
        <begin position="16"/>
        <end position="202"/>
    </location>
</feature>
<dbReference type="InterPro" id="IPR017945">
    <property type="entry name" value="DHBP_synth_RibB-like_a/b_dom"/>
</dbReference>
<dbReference type="InterPro" id="IPR010923">
    <property type="entry name" value="T(6)A37_SUA5"/>
</dbReference>
<dbReference type="SUPFAM" id="SSF55821">
    <property type="entry name" value="YrdC/RibB"/>
    <property type="match status" value="1"/>
</dbReference>
<evidence type="ECO:0000256" key="7">
    <source>
        <dbReference type="ARBA" id="ARBA00022694"/>
    </source>
</evidence>
<dbReference type="GO" id="GO:0061710">
    <property type="term" value="F:L-threonylcarbamoyladenylate synthase"/>
    <property type="evidence" value="ECO:0007669"/>
    <property type="project" value="UniProtKB-EC"/>
</dbReference>
<protein>
    <recommendedName>
        <fullName evidence="4 13">Threonylcarbamoyl-AMP synthase</fullName>
        <shortName evidence="13">TC-AMP synthase</shortName>
        <ecNumber evidence="3 13">2.7.7.87</ecNumber>
    </recommendedName>
    <alternativeName>
        <fullName evidence="11 13">L-threonylcarbamoyladenylate synthase</fullName>
    </alternativeName>
</protein>
<evidence type="ECO:0000256" key="8">
    <source>
        <dbReference type="ARBA" id="ARBA00022695"/>
    </source>
</evidence>
<dbReference type="Pfam" id="PF01300">
    <property type="entry name" value="Sua5_yciO_yrdC"/>
    <property type="match status" value="1"/>
</dbReference>
<evidence type="ECO:0000256" key="2">
    <source>
        <dbReference type="ARBA" id="ARBA00007663"/>
    </source>
</evidence>
<keyword evidence="6 13" id="KW-0808">Transferase</keyword>
<dbReference type="Proteomes" id="UP001180087">
    <property type="component" value="Chromosome"/>
</dbReference>
<dbReference type="Gene3D" id="3.40.50.11030">
    <property type="entry name" value="Threonylcarbamoyl-AMP synthase, C-terminal domain"/>
    <property type="match status" value="1"/>
</dbReference>
<gene>
    <name evidence="15" type="ORF">QR721_11325</name>
</gene>
<evidence type="ECO:0000256" key="1">
    <source>
        <dbReference type="ARBA" id="ARBA00004496"/>
    </source>
</evidence>